<protein>
    <recommendedName>
        <fullName evidence="6">SURF1-like protein</fullName>
    </recommendedName>
</protein>
<comment type="caution">
    <text evidence="8">The sequence shown here is derived from an EMBL/GenBank/DDBJ whole genome shotgun (WGS) entry which is preliminary data.</text>
</comment>
<dbReference type="Proteomes" id="UP000284057">
    <property type="component" value="Unassembled WGS sequence"/>
</dbReference>
<dbReference type="PANTHER" id="PTHR23427">
    <property type="entry name" value="SURFEIT LOCUS PROTEIN"/>
    <property type="match status" value="1"/>
</dbReference>
<keyword evidence="4 6" id="KW-1133">Transmembrane helix</keyword>
<proteinExistence type="inferred from homology"/>
<dbReference type="GO" id="GO:0005886">
    <property type="term" value="C:plasma membrane"/>
    <property type="evidence" value="ECO:0007669"/>
    <property type="project" value="UniProtKB-SubCell"/>
</dbReference>
<reference evidence="8 9" key="1">
    <citation type="submission" date="2018-09" db="EMBL/GenBank/DDBJ databases">
        <title>Isolation, diversity and antifungal activity of actinobacteria from wheat.</title>
        <authorList>
            <person name="Han C."/>
        </authorList>
    </citation>
    <scope>NUCLEOTIDE SEQUENCE [LARGE SCALE GENOMIC DNA]</scope>
    <source>
        <strain evidence="8 9">NEAU-YY265</strain>
    </source>
</reference>
<dbReference type="CDD" id="cd06662">
    <property type="entry name" value="SURF1"/>
    <property type="match status" value="1"/>
</dbReference>
<dbReference type="Pfam" id="PF02104">
    <property type="entry name" value="SURF1"/>
    <property type="match status" value="1"/>
</dbReference>
<comment type="subcellular location">
    <subcellularLocation>
        <location evidence="6">Cell membrane</location>
        <topology evidence="6">Multi-pass membrane protein</topology>
    </subcellularLocation>
    <subcellularLocation>
        <location evidence="1">Membrane</location>
    </subcellularLocation>
</comment>
<evidence type="ECO:0000313" key="8">
    <source>
        <dbReference type="EMBL" id="RIQ34770.1"/>
    </source>
</evidence>
<organism evidence="8 9">
    <name type="scientific">Jiangella rhizosphaerae</name>
    <dbReference type="NCBI Taxonomy" id="2293569"/>
    <lineage>
        <taxon>Bacteria</taxon>
        <taxon>Bacillati</taxon>
        <taxon>Actinomycetota</taxon>
        <taxon>Actinomycetes</taxon>
        <taxon>Jiangellales</taxon>
        <taxon>Jiangellaceae</taxon>
        <taxon>Jiangella</taxon>
    </lineage>
</organism>
<accession>A0A418KVU1</accession>
<evidence type="ECO:0000256" key="6">
    <source>
        <dbReference type="RuleBase" id="RU363076"/>
    </source>
</evidence>
<evidence type="ECO:0000256" key="2">
    <source>
        <dbReference type="ARBA" id="ARBA00007165"/>
    </source>
</evidence>
<feature type="transmembrane region" description="Helical" evidence="6">
    <location>
        <begin position="60"/>
        <end position="80"/>
    </location>
</feature>
<name>A0A418KVU1_9ACTN</name>
<dbReference type="PANTHER" id="PTHR23427:SF2">
    <property type="entry name" value="SURFEIT LOCUS PROTEIN 1"/>
    <property type="match status" value="1"/>
</dbReference>
<dbReference type="EMBL" id="QUAL01000030">
    <property type="protein sequence ID" value="RIQ34770.1"/>
    <property type="molecule type" value="Genomic_DNA"/>
</dbReference>
<evidence type="ECO:0000256" key="4">
    <source>
        <dbReference type="ARBA" id="ARBA00022989"/>
    </source>
</evidence>
<comment type="similarity">
    <text evidence="2 6">Belongs to the SURF1 family.</text>
</comment>
<evidence type="ECO:0000313" key="9">
    <source>
        <dbReference type="Proteomes" id="UP000284057"/>
    </source>
</evidence>
<keyword evidence="3 6" id="KW-0812">Transmembrane</keyword>
<evidence type="ECO:0000256" key="3">
    <source>
        <dbReference type="ARBA" id="ARBA00022692"/>
    </source>
</evidence>
<dbReference type="InterPro" id="IPR045214">
    <property type="entry name" value="Surf1/Surf4"/>
</dbReference>
<keyword evidence="6" id="KW-1003">Cell membrane</keyword>
<dbReference type="AlphaFoldDB" id="A0A418KVU1"/>
<feature type="region of interest" description="Disordered" evidence="7">
    <location>
        <begin position="298"/>
        <end position="319"/>
    </location>
</feature>
<keyword evidence="5 6" id="KW-0472">Membrane</keyword>
<keyword evidence="9" id="KW-1185">Reference proteome</keyword>
<feature type="transmembrane region" description="Helical" evidence="6">
    <location>
        <begin position="268"/>
        <end position="287"/>
    </location>
</feature>
<evidence type="ECO:0000256" key="7">
    <source>
        <dbReference type="SAM" id="MobiDB-lite"/>
    </source>
</evidence>
<feature type="compositionally biased region" description="Basic and acidic residues" evidence="7">
    <location>
        <begin position="1"/>
        <end position="11"/>
    </location>
</feature>
<gene>
    <name evidence="8" type="ORF">DY240_03340</name>
</gene>
<dbReference type="InterPro" id="IPR002994">
    <property type="entry name" value="Surf1/Shy1"/>
</dbReference>
<evidence type="ECO:0000256" key="1">
    <source>
        <dbReference type="ARBA" id="ARBA00004370"/>
    </source>
</evidence>
<feature type="region of interest" description="Disordered" evidence="7">
    <location>
        <begin position="1"/>
        <end position="21"/>
    </location>
</feature>
<dbReference type="PROSITE" id="PS50895">
    <property type="entry name" value="SURF1"/>
    <property type="match status" value="1"/>
</dbReference>
<sequence length="319" mass="34185">MLRPSPERDCSKPTQPATKIMGPSGHKCLILPAAAHPHAPGRPRGRYGVSVYRFLLTPRWLLLHAVAVAAVAGCLVLGWWQADVYQDSHGRHELRDREPVAVAELASPGAELGDAADRQAVATGTYLPDQQQLVPSRVHDGTLGSFVVTPLRTDDGMVVPVLRGWVDDPEDAGTAVPSGEVTVTGYLLPPETPDHATVRTGQELEDGRMAYIAPDQLAQRAGVGEATALHGYLLLREESPEPAAAPVVLDVDTVAPIRDVSPWQNLSYWAQWWVFALAAVVFWVSIVRNGVRTRRLAAASPEGAGDDDVSAPAPSHAPS</sequence>
<evidence type="ECO:0000256" key="5">
    <source>
        <dbReference type="ARBA" id="ARBA00023136"/>
    </source>
</evidence>